<dbReference type="AlphaFoldDB" id="A0A8H6D515"/>
<evidence type="ECO:0000256" key="3">
    <source>
        <dbReference type="ARBA" id="ARBA00022630"/>
    </source>
</evidence>
<dbReference type="Pfam" id="PF14087">
    <property type="entry name" value="DUF4267"/>
    <property type="match status" value="1"/>
</dbReference>
<evidence type="ECO:0000256" key="2">
    <source>
        <dbReference type="ARBA" id="ARBA00005466"/>
    </source>
</evidence>
<comment type="similarity">
    <text evidence="2">Belongs to the oxygen-dependent FAD-linked oxidoreductase family.</text>
</comment>
<accession>A0A8H6D515</accession>
<dbReference type="GO" id="GO:0016491">
    <property type="term" value="F:oxidoreductase activity"/>
    <property type="evidence" value="ECO:0007669"/>
    <property type="project" value="UniProtKB-KW"/>
</dbReference>
<feature type="transmembrane region" description="Helical" evidence="6">
    <location>
        <begin position="6"/>
        <end position="26"/>
    </location>
</feature>
<sequence length="347" mass="36838">MPHPIIFNGSLGLGLMLVGLGLNATLRPNDHLQRLEFPIPTEPLAKKFSLALMKLWGIRNITVGVLISIIWTTGDENLMAKALSATLAMPITDGNLNMRLLSNFCLPALAVAGSFVTPRHAEDQCRGTIGESCWPSTKTWGSLNSTVDGHLIRYIPPGAICYKSHPSYNPSTHRMANAGCTPVYENGASIYGDVKAGERGCSNGVLPTYVVNATTVEHVTAALEFAGEHNIRLVIKNTGHASNGRNLGNSSLSSWTHDLKSIDLREDFSLTCPNSQDAPSPRMAATVGAGVQDGEMFEALAAQNALAVGGTSNDVGVVGWATGRTIGTDTTCSCPIPSTNRALEWLA</sequence>
<keyword evidence="9" id="KW-1185">Reference proteome</keyword>
<protein>
    <submittedName>
        <fullName evidence="8">Isoamyl alcohol oxidase</fullName>
    </submittedName>
</protein>
<dbReference type="InterPro" id="IPR050416">
    <property type="entry name" value="FAD-linked_Oxidoreductase"/>
</dbReference>
<dbReference type="Proteomes" id="UP000544331">
    <property type="component" value="Unassembled WGS sequence"/>
</dbReference>
<dbReference type="InterPro" id="IPR025363">
    <property type="entry name" value="DUF4267"/>
</dbReference>
<evidence type="ECO:0000313" key="9">
    <source>
        <dbReference type="Proteomes" id="UP000544331"/>
    </source>
</evidence>
<keyword evidence="5" id="KW-0560">Oxidoreductase</keyword>
<evidence type="ECO:0000256" key="5">
    <source>
        <dbReference type="ARBA" id="ARBA00023002"/>
    </source>
</evidence>
<dbReference type="GO" id="GO:0050660">
    <property type="term" value="F:flavin adenine dinucleotide binding"/>
    <property type="evidence" value="ECO:0007669"/>
    <property type="project" value="InterPro"/>
</dbReference>
<comment type="caution">
    <text evidence="8">The sequence shown here is derived from an EMBL/GenBank/DDBJ whole genome shotgun (WGS) entry which is preliminary data.</text>
</comment>
<keyword evidence="3" id="KW-0285">Flavoprotein</keyword>
<dbReference type="InterPro" id="IPR016169">
    <property type="entry name" value="FAD-bd_PCMH_sub2"/>
</dbReference>
<evidence type="ECO:0000259" key="7">
    <source>
        <dbReference type="Pfam" id="PF01565"/>
    </source>
</evidence>
<evidence type="ECO:0000256" key="4">
    <source>
        <dbReference type="ARBA" id="ARBA00022827"/>
    </source>
</evidence>
<evidence type="ECO:0000256" key="6">
    <source>
        <dbReference type="SAM" id="Phobius"/>
    </source>
</evidence>
<keyword evidence="6" id="KW-1133">Transmembrane helix</keyword>
<evidence type="ECO:0000256" key="1">
    <source>
        <dbReference type="ARBA" id="ARBA00001974"/>
    </source>
</evidence>
<gene>
    <name evidence="8" type="ORF">FMUND_12412</name>
</gene>
<proteinExistence type="inferred from homology"/>
<comment type="cofactor">
    <cofactor evidence="1">
        <name>FAD</name>
        <dbReference type="ChEBI" id="CHEBI:57692"/>
    </cofactor>
</comment>
<evidence type="ECO:0000313" key="8">
    <source>
        <dbReference type="EMBL" id="KAF5704606.1"/>
    </source>
</evidence>
<dbReference type="InterPro" id="IPR006094">
    <property type="entry name" value="Oxid_FAD_bind_N"/>
</dbReference>
<dbReference type="OrthoDB" id="5216128at2759"/>
<dbReference type="PANTHER" id="PTHR42973:SF39">
    <property type="entry name" value="FAD-BINDING PCMH-TYPE DOMAIN-CONTAINING PROTEIN"/>
    <property type="match status" value="1"/>
</dbReference>
<organism evidence="8 9">
    <name type="scientific">Fusarium mundagurra</name>
    <dbReference type="NCBI Taxonomy" id="1567541"/>
    <lineage>
        <taxon>Eukaryota</taxon>
        <taxon>Fungi</taxon>
        <taxon>Dikarya</taxon>
        <taxon>Ascomycota</taxon>
        <taxon>Pezizomycotina</taxon>
        <taxon>Sordariomycetes</taxon>
        <taxon>Hypocreomycetidae</taxon>
        <taxon>Hypocreales</taxon>
        <taxon>Nectriaceae</taxon>
        <taxon>Fusarium</taxon>
        <taxon>Fusarium fujikuroi species complex</taxon>
    </lineage>
</organism>
<keyword evidence="6" id="KW-0812">Transmembrane</keyword>
<dbReference type="SUPFAM" id="SSF56176">
    <property type="entry name" value="FAD-binding/transporter-associated domain-like"/>
    <property type="match status" value="1"/>
</dbReference>
<keyword evidence="4" id="KW-0274">FAD</keyword>
<reference evidence="8 9" key="1">
    <citation type="submission" date="2020-05" db="EMBL/GenBank/DDBJ databases">
        <title>Identification and distribution of gene clusters putatively required for synthesis of sphingolipid metabolism inhibitors in phylogenetically diverse species of the filamentous fungus Fusarium.</title>
        <authorList>
            <person name="Kim H.-S."/>
            <person name="Busman M."/>
            <person name="Brown D.W."/>
            <person name="Divon H."/>
            <person name="Uhlig S."/>
            <person name="Proctor R.H."/>
        </authorList>
    </citation>
    <scope>NUCLEOTIDE SEQUENCE [LARGE SCALE GENOMIC DNA]</scope>
    <source>
        <strain evidence="8 9">NRRL 66235</strain>
    </source>
</reference>
<dbReference type="InterPro" id="IPR036318">
    <property type="entry name" value="FAD-bd_PCMH-like_sf"/>
</dbReference>
<feature type="domain" description="FAD linked oxidase N-terminal" evidence="7">
    <location>
        <begin position="207"/>
        <end position="328"/>
    </location>
</feature>
<dbReference type="Gene3D" id="3.30.465.10">
    <property type="match status" value="1"/>
</dbReference>
<keyword evidence="6" id="KW-0472">Membrane</keyword>
<dbReference type="Pfam" id="PF01565">
    <property type="entry name" value="FAD_binding_4"/>
    <property type="match status" value="1"/>
</dbReference>
<name>A0A8H6D515_9HYPO</name>
<dbReference type="EMBL" id="JAAOAN010000511">
    <property type="protein sequence ID" value="KAF5704606.1"/>
    <property type="molecule type" value="Genomic_DNA"/>
</dbReference>
<feature type="transmembrane region" description="Helical" evidence="6">
    <location>
        <begin position="56"/>
        <end position="74"/>
    </location>
</feature>
<dbReference type="PANTHER" id="PTHR42973">
    <property type="entry name" value="BINDING OXIDOREDUCTASE, PUTATIVE (AFU_ORTHOLOGUE AFUA_1G17690)-RELATED"/>
    <property type="match status" value="1"/>
</dbReference>